<evidence type="ECO:0000313" key="1">
    <source>
        <dbReference type="EMBL" id="KAH7853882.1"/>
    </source>
</evidence>
<gene>
    <name evidence="1" type="ORF">Vadar_007630</name>
</gene>
<keyword evidence="2" id="KW-1185">Reference proteome</keyword>
<sequence>MKNSFIFVGLLLLLVPLVTAQLRFGFYNSTCPRAEQIVRKVIQQRFKNDPTITAAFLRMHFHDCFVRGCDGSVLIDPTSTTPSEKDAVPNQTVRGFNIVDEIKKKLETACPGIVSCADIVTLATRDSVALARGPVYAVPTGRLDGLISDPNLVDVPGPTFSVSEALQSFTEKGLTLMDMVILLGAHTVGHAHCDFFRDRLSNFQGTGQPDPTMDPALVKTLFKVCGTQSLPFKKDPTAFLDQTTPFIVDNQYYNDIRSGKGIMQIDQELALDPSSESFVSGFANDTLGFQRSFADAMVKMGSIQVLTGNDPAGQIRKNCRVFNPPTQR</sequence>
<protein>
    <submittedName>
        <fullName evidence="1">Uncharacterized protein</fullName>
    </submittedName>
</protein>
<proteinExistence type="predicted"/>
<name>A0ACB7YJQ5_9ERIC</name>
<accession>A0ACB7YJQ5</accession>
<dbReference type="EMBL" id="CM037161">
    <property type="protein sequence ID" value="KAH7853882.1"/>
    <property type="molecule type" value="Genomic_DNA"/>
</dbReference>
<comment type="caution">
    <text evidence="1">The sequence shown here is derived from an EMBL/GenBank/DDBJ whole genome shotgun (WGS) entry which is preliminary data.</text>
</comment>
<organism evidence="1 2">
    <name type="scientific">Vaccinium darrowii</name>
    <dbReference type="NCBI Taxonomy" id="229202"/>
    <lineage>
        <taxon>Eukaryota</taxon>
        <taxon>Viridiplantae</taxon>
        <taxon>Streptophyta</taxon>
        <taxon>Embryophyta</taxon>
        <taxon>Tracheophyta</taxon>
        <taxon>Spermatophyta</taxon>
        <taxon>Magnoliopsida</taxon>
        <taxon>eudicotyledons</taxon>
        <taxon>Gunneridae</taxon>
        <taxon>Pentapetalae</taxon>
        <taxon>asterids</taxon>
        <taxon>Ericales</taxon>
        <taxon>Ericaceae</taxon>
        <taxon>Vaccinioideae</taxon>
        <taxon>Vaccinieae</taxon>
        <taxon>Vaccinium</taxon>
    </lineage>
</organism>
<dbReference type="Proteomes" id="UP000828048">
    <property type="component" value="Chromosome 11"/>
</dbReference>
<reference evidence="1 2" key="1">
    <citation type="journal article" date="2021" name="Hortic Res">
        <title>High-quality reference genome and annotation aids understanding of berry development for evergreen blueberry (Vaccinium darrowii).</title>
        <authorList>
            <person name="Yu J."/>
            <person name="Hulse-Kemp A.M."/>
            <person name="Babiker E."/>
            <person name="Staton M."/>
        </authorList>
    </citation>
    <scope>NUCLEOTIDE SEQUENCE [LARGE SCALE GENOMIC DNA]</scope>
    <source>
        <strain evidence="2">cv. NJ 8807/NJ 8810</strain>
        <tissue evidence="1">Young leaf</tissue>
    </source>
</reference>
<evidence type="ECO:0000313" key="2">
    <source>
        <dbReference type="Proteomes" id="UP000828048"/>
    </source>
</evidence>